<evidence type="ECO:0000256" key="3">
    <source>
        <dbReference type="ARBA" id="ARBA00022692"/>
    </source>
</evidence>
<evidence type="ECO:0000256" key="4">
    <source>
        <dbReference type="ARBA" id="ARBA00022989"/>
    </source>
</evidence>
<evidence type="ECO:0000256" key="5">
    <source>
        <dbReference type="ARBA" id="ARBA00023136"/>
    </source>
</evidence>
<sequence length="284" mass="30759">MQQSTTKILASIKHGGLVLVGLELIALAINFFYAPIDVAAGGATGIAILLNATLGLNRGLTVLVINLLMIGLAWFFLDRHVVKNIIFGSFMLPVLLDITPSFQVVDDSLLAVIIGGAVFACGVAMLFRLESSAGGTTVPPLIIKKYFKINPAYSLLAIDLIITCFNLVVAGTNAFFLAAFSLVITSFVMRRIESGLDLKQQVSIISQHHIGAIKNQLLAENQSVTIFDIRGGYQQGDNELLMVIVDSQNYGHLLKLIKQIDPNAFIITTNVTESHGGTMRFREI</sequence>
<protein>
    <recommendedName>
        <fullName evidence="7">DUF2179 domain-containing protein</fullName>
    </recommendedName>
</protein>
<keyword evidence="2" id="KW-1003">Cell membrane</keyword>
<dbReference type="PANTHER" id="PTHR33545">
    <property type="entry name" value="UPF0750 MEMBRANE PROTEIN YITT-RELATED"/>
    <property type="match status" value="1"/>
</dbReference>
<dbReference type="InterPro" id="IPR003740">
    <property type="entry name" value="YitT"/>
</dbReference>
<dbReference type="CDD" id="cd16380">
    <property type="entry name" value="YitT_C"/>
    <property type="match status" value="1"/>
</dbReference>
<dbReference type="Pfam" id="PF10035">
    <property type="entry name" value="DUF2179"/>
    <property type="match status" value="1"/>
</dbReference>
<dbReference type="InterPro" id="IPR019264">
    <property type="entry name" value="DUF2179"/>
</dbReference>
<dbReference type="EMBL" id="JQAX01000001">
    <property type="protein sequence ID" value="KRN33473.1"/>
    <property type="molecule type" value="Genomic_DNA"/>
</dbReference>
<evidence type="ECO:0000256" key="6">
    <source>
        <dbReference type="SAM" id="Phobius"/>
    </source>
</evidence>
<reference evidence="8 9" key="1">
    <citation type="journal article" date="2015" name="Genome Announc.">
        <title>Expanding the biotechnology potential of lactobacilli through comparative genomics of 213 strains and associated genera.</title>
        <authorList>
            <person name="Sun Z."/>
            <person name="Harris H.M."/>
            <person name="McCann A."/>
            <person name="Guo C."/>
            <person name="Argimon S."/>
            <person name="Zhang W."/>
            <person name="Yang X."/>
            <person name="Jeffery I.B."/>
            <person name="Cooney J.C."/>
            <person name="Kagawa T.F."/>
            <person name="Liu W."/>
            <person name="Song Y."/>
            <person name="Salvetti E."/>
            <person name="Wrobel A."/>
            <person name="Rasinkangas P."/>
            <person name="Parkhill J."/>
            <person name="Rea M.C."/>
            <person name="O'Sullivan O."/>
            <person name="Ritari J."/>
            <person name="Douillard F.P."/>
            <person name="Paul Ross R."/>
            <person name="Yang R."/>
            <person name="Briner A.E."/>
            <person name="Felis G.E."/>
            <person name="de Vos W.M."/>
            <person name="Barrangou R."/>
            <person name="Klaenhammer T.R."/>
            <person name="Caufield P.W."/>
            <person name="Cui Y."/>
            <person name="Zhang H."/>
            <person name="O'Toole P.W."/>
        </authorList>
    </citation>
    <scope>NUCLEOTIDE SEQUENCE [LARGE SCALE GENOMIC DNA]</scope>
    <source>
        <strain evidence="8 9">DSM 20190</strain>
    </source>
</reference>
<dbReference type="Gene3D" id="3.30.70.120">
    <property type="match status" value="1"/>
</dbReference>
<keyword evidence="5 6" id="KW-0472">Membrane</keyword>
<keyword evidence="3 6" id="KW-0812">Transmembrane</keyword>
<evidence type="ECO:0000256" key="1">
    <source>
        <dbReference type="ARBA" id="ARBA00004651"/>
    </source>
</evidence>
<dbReference type="InParanoid" id="A0A0R2FYD5"/>
<dbReference type="Proteomes" id="UP000051296">
    <property type="component" value="Unassembled WGS sequence"/>
</dbReference>
<dbReference type="InterPro" id="IPR015867">
    <property type="entry name" value="N-reg_PII/ATP_PRibTrfase_C"/>
</dbReference>
<name>A0A0R2FYD5_9LACO</name>
<evidence type="ECO:0000313" key="9">
    <source>
        <dbReference type="Proteomes" id="UP000051296"/>
    </source>
</evidence>
<dbReference type="InterPro" id="IPR051461">
    <property type="entry name" value="UPF0750_membrane"/>
</dbReference>
<comment type="subcellular location">
    <subcellularLocation>
        <location evidence="1">Cell membrane</location>
        <topology evidence="1">Multi-pass membrane protein</topology>
    </subcellularLocation>
</comment>
<feature type="transmembrane region" description="Helical" evidence="6">
    <location>
        <begin position="108"/>
        <end position="129"/>
    </location>
</feature>
<dbReference type="GO" id="GO:0005886">
    <property type="term" value="C:plasma membrane"/>
    <property type="evidence" value="ECO:0007669"/>
    <property type="project" value="UniProtKB-SubCell"/>
</dbReference>
<dbReference type="PATRIC" id="fig|1123500.6.peg.275"/>
<evidence type="ECO:0000259" key="7">
    <source>
        <dbReference type="Pfam" id="PF10035"/>
    </source>
</evidence>
<evidence type="ECO:0000256" key="2">
    <source>
        <dbReference type="ARBA" id="ARBA00022475"/>
    </source>
</evidence>
<feature type="transmembrane region" description="Helical" evidence="6">
    <location>
        <begin position="56"/>
        <end position="77"/>
    </location>
</feature>
<gene>
    <name evidence="8" type="ORF">IV68_GL000276</name>
</gene>
<comment type="caution">
    <text evidence="8">The sequence shown here is derived from an EMBL/GenBank/DDBJ whole genome shotgun (WGS) entry which is preliminary data.</text>
</comment>
<dbReference type="Pfam" id="PF02588">
    <property type="entry name" value="YitT_membrane"/>
    <property type="match status" value="1"/>
</dbReference>
<keyword evidence="9" id="KW-1185">Reference proteome</keyword>
<dbReference type="eggNOG" id="COG1284">
    <property type="taxonomic scope" value="Bacteria"/>
</dbReference>
<dbReference type="RefSeq" id="WP_022791032.1">
    <property type="nucleotide sequence ID" value="NZ_ATUU01000001.1"/>
</dbReference>
<feature type="domain" description="DUF2179" evidence="7">
    <location>
        <begin position="223"/>
        <end position="276"/>
    </location>
</feature>
<feature type="transmembrane region" description="Helical" evidence="6">
    <location>
        <begin position="12"/>
        <end position="36"/>
    </location>
</feature>
<keyword evidence="4 6" id="KW-1133">Transmembrane helix</keyword>
<proteinExistence type="predicted"/>
<dbReference type="PANTHER" id="PTHR33545:SF5">
    <property type="entry name" value="UPF0750 MEMBRANE PROTEIN YITT"/>
    <property type="match status" value="1"/>
</dbReference>
<dbReference type="AlphaFoldDB" id="A0A0R2FYD5"/>
<evidence type="ECO:0000313" key="8">
    <source>
        <dbReference type="EMBL" id="KRN33473.1"/>
    </source>
</evidence>
<dbReference type="OrthoDB" id="1758221at2"/>
<organism evidence="8 9">
    <name type="scientific">Weissella halotolerans DSM 20190</name>
    <dbReference type="NCBI Taxonomy" id="1123500"/>
    <lineage>
        <taxon>Bacteria</taxon>
        <taxon>Bacillati</taxon>
        <taxon>Bacillota</taxon>
        <taxon>Bacilli</taxon>
        <taxon>Lactobacillales</taxon>
        <taxon>Lactobacillaceae</taxon>
        <taxon>Weissella</taxon>
    </lineage>
</organism>
<dbReference type="PIRSF" id="PIRSF006483">
    <property type="entry name" value="Membrane_protein_YitT"/>
    <property type="match status" value="1"/>
</dbReference>
<dbReference type="STRING" id="1123500.GCA_000420365_00227"/>
<accession>A0A0R2FYD5</accession>